<protein>
    <recommendedName>
        <fullName evidence="4">Phage holin family protein</fullName>
    </recommendedName>
</protein>
<dbReference type="RefSeq" id="WP_345262424.1">
    <property type="nucleotide sequence ID" value="NZ_BAABIM010000001.1"/>
</dbReference>
<proteinExistence type="predicted"/>
<gene>
    <name evidence="2" type="ORF">GCM10023226_04540</name>
</gene>
<comment type="caution">
    <text evidence="2">The sequence shown here is derived from an EMBL/GenBank/DDBJ whole genome shotgun (WGS) entry which is preliminary data.</text>
</comment>
<name>A0ABP8VU70_9ACTN</name>
<evidence type="ECO:0000313" key="2">
    <source>
        <dbReference type="EMBL" id="GAA4671015.1"/>
    </source>
</evidence>
<keyword evidence="3" id="KW-1185">Reference proteome</keyword>
<dbReference type="Pfam" id="PF07332">
    <property type="entry name" value="Phage_holin_3_6"/>
    <property type="match status" value="1"/>
</dbReference>
<organism evidence="2 3">
    <name type="scientific">Nocardioides nanhaiensis</name>
    <dbReference type="NCBI Taxonomy" id="1476871"/>
    <lineage>
        <taxon>Bacteria</taxon>
        <taxon>Bacillati</taxon>
        <taxon>Actinomycetota</taxon>
        <taxon>Actinomycetes</taxon>
        <taxon>Propionibacteriales</taxon>
        <taxon>Nocardioidaceae</taxon>
        <taxon>Nocardioides</taxon>
    </lineage>
</organism>
<evidence type="ECO:0000313" key="3">
    <source>
        <dbReference type="Proteomes" id="UP001500621"/>
    </source>
</evidence>
<evidence type="ECO:0000256" key="1">
    <source>
        <dbReference type="SAM" id="Phobius"/>
    </source>
</evidence>
<dbReference type="InterPro" id="IPR009937">
    <property type="entry name" value="Phage_holin_3_6"/>
</dbReference>
<feature type="transmembrane region" description="Helical" evidence="1">
    <location>
        <begin position="52"/>
        <end position="76"/>
    </location>
</feature>
<accession>A0ABP8VU70</accession>
<reference evidence="3" key="1">
    <citation type="journal article" date="2019" name="Int. J. Syst. Evol. Microbiol.">
        <title>The Global Catalogue of Microorganisms (GCM) 10K type strain sequencing project: providing services to taxonomists for standard genome sequencing and annotation.</title>
        <authorList>
            <consortium name="The Broad Institute Genomics Platform"/>
            <consortium name="The Broad Institute Genome Sequencing Center for Infectious Disease"/>
            <person name="Wu L."/>
            <person name="Ma J."/>
        </authorList>
    </citation>
    <scope>NUCLEOTIDE SEQUENCE [LARGE SCALE GENOMIC DNA]</scope>
    <source>
        <strain evidence="3">JCM 18127</strain>
    </source>
</reference>
<sequence>MATQMTRPEGEEPTIGRLVHDASKDISSLISKEIQLAKSELKVSVRAGGLSIGLFAAAGFVAVLAIIMLSVAIAYLINWNGDGLDLHWAFLIVFAFYLLVAGLLAFLGVKKIKQVKAPERAIEQGKEIPRALKGQA</sequence>
<keyword evidence="1" id="KW-0812">Transmembrane</keyword>
<dbReference type="EMBL" id="BAABIM010000001">
    <property type="protein sequence ID" value="GAA4671015.1"/>
    <property type="molecule type" value="Genomic_DNA"/>
</dbReference>
<feature type="transmembrane region" description="Helical" evidence="1">
    <location>
        <begin position="88"/>
        <end position="109"/>
    </location>
</feature>
<evidence type="ECO:0008006" key="4">
    <source>
        <dbReference type="Google" id="ProtNLM"/>
    </source>
</evidence>
<keyword evidence="1" id="KW-1133">Transmembrane helix</keyword>
<keyword evidence="1" id="KW-0472">Membrane</keyword>
<dbReference type="Proteomes" id="UP001500621">
    <property type="component" value="Unassembled WGS sequence"/>
</dbReference>